<dbReference type="Proteomes" id="UP000694287">
    <property type="component" value="Unassembled WGS sequence"/>
</dbReference>
<proteinExistence type="predicted"/>
<dbReference type="EMBL" id="JADQDK010000001">
    <property type="protein sequence ID" value="MBW0137047.1"/>
    <property type="molecule type" value="Genomic_DNA"/>
</dbReference>
<dbReference type="RefSeq" id="WP_218601830.1">
    <property type="nucleotide sequence ID" value="NZ_JADQDJ010000035.1"/>
</dbReference>
<evidence type="ECO:0000259" key="1">
    <source>
        <dbReference type="Pfam" id="PF00561"/>
    </source>
</evidence>
<comment type="caution">
    <text evidence="2">The sequence shown here is derived from an EMBL/GenBank/DDBJ whole genome shotgun (WGS) entry which is preliminary data.</text>
</comment>
<accession>A0ABS6UXP4</accession>
<evidence type="ECO:0000313" key="3">
    <source>
        <dbReference type="Proteomes" id="UP000694287"/>
    </source>
</evidence>
<dbReference type="GO" id="GO:0016787">
    <property type="term" value="F:hydrolase activity"/>
    <property type="evidence" value="ECO:0007669"/>
    <property type="project" value="UniProtKB-KW"/>
</dbReference>
<keyword evidence="2" id="KW-0378">Hydrolase</keyword>
<organism evidence="2 3">
    <name type="scientific">Pseudonocardia abyssalis</name>
    <dbReference type="NCBI Taxonomy" id="2792008"/>
    <lineage>
        <taxon>Bacteria</taxon>
        <taxon>Bacillati</taxon>
        <taxon>Actinomycetota</taxon>
        <taxon>Actinomycetes</taxon>
        <taxon>Pseudonocardiales</taxon>
        <taxon>Pseudonocardiaceae</taxon>
        <taxon>Pseudonocardia</taxon>
    </lineage>
</organism>
<protein>
    <submittedName>
        <fullName evidence="2">Alpha/beta hydrolase</fullName>
    </submittedName>
</protein>
<dbReference type="PANTHER" id="PTHR43194:SF5">
    <property type="entry name" value="PIMELOYL-[ACYL-CARRIER PROTEIN] METHYL ESTER ESTERASE"/>
    <property type="match status" value="1"/>
</dbReference>
<evidence type="ECO:0000313" key="2">
    <source>
        <dbReference type="EMBL" id="MBW0137047.1"/>
    </source>
</evidence>
<feature type="domain" description="AB hydrolase-1" evidence="1">
    <location>
        <begin position="25"/>
        <end position="147"/>
    </location>
</feature>
<dbReference type="PANTHER" id="PTHR43194">
    <property type="entry name" value="HYDROLASE ALPHA/BETA FOLD FAMILY"/>
    <property type="match status" value="1"/>
</dbReference>
<name>A0ABS6UXP4_9PSEU</name>
<reference evidence="2 3" key="1">
    <citation type="submission" date="2020-11" db="EMBL/GenBank/DDBJ databases">
        <title>Pseudonocardia abyssalis sp. nov. and Pseudonocardia oceani sp. nov., description and phylogenomic analysis of two novel actinomycetes isolated from the deep Southern Ocean.</title>
        <authorList>
            <person name="Parra J."/>
        </authorList>
    </citation>
    <scope>NUCLEOTIDE SEQUENCE [LARGE SCALE GENOMIC DNA]</scope>
    <source>
        <strain evidence="2 3">KRD-168</strain>
    </source>
</reference>
<keyword evidence="3" id="KW-1185">Reference proteome</keyword>
<sequence>MPDTLATTHRVDDAELYFEVRGSGPLVVLIGAPMDAAAFMAAADLLAVDHTVLTTDPRGIHRSPLDDPGQDSTPELRADDVARLITHLDAGRAVVVGSSGGAVTALALAQSHPDLVHTVVVHEAPLQGLLDDRDALRAETDAMVERYRVGDALGAWTLFLESARIPVPAEVMVAREPQAVADERRWFLHEMTGSSNWLPDLDALRATPVRVVVGIGSDSAGEVCDRTSRALAAELGVEPTMFPGGHIGFVDDPAAFVTRLREVLAG</sequence>
<dbReference type="InterPro" id="IPR050228">
    <property type="entry name" value="Carboxylesterase_BioH"/>
</dbReference>
<dbReference type="Pfam" id="PF00561">
    <property type="entry name" value="Abhydrolase_1"/>
    <property type="match status" value="1"/>
</dbReference>
<gene>
    <name evidence="2" type="ORF">I4I81_22680</name>
</gene>
<dbReference type="InterPro" id="IPR000073">
    <property type="entry name" value="AB_hydrolase_1"/>
</dbReference>